<dbReference type="Proteomes" id="UP000531950">
    <property type="component" value="Unassembled WGS sequence"/>
</dbReference>
<dbReference type="EMBL" id="JACARG010000029">
    <property type="protein sequence ID" value="NWE14388.1"/>
    <property type="molecule type" value="Genomic_DNA"/>
</dbReference>
<dbReference type="AlphaFoldDB" id="A0A7Y8JQ13"/>
<gene>
    <name evidence="1" type="ORF">HX822_15730</name>
</gene>
<organism evidence="1 2">
    <name type="scientific">Pseudomonas yamanorum</name>
    <dbReference type="NCBI Taxonomy" id="515393"/>
    <lineage>
        <taxon>Bacteria</taxon>
        <taxon>Pseudomonadati</taxon>
        <taxon>Pseudomonadota</taxon>
        <taxon>Gammaproteobacteria</taxon>
        <taxon>Pseudomonadales</taxon>
        <taxon>Pseudomonadaceae</taxon>
        <taxon>Pseudomonas</taxon>
    </lineage>
</organism>
<comment type="caution">
    <text evidence="1">The sequence shown here is derived from an EMBL/GenBank/DDBJ whole genome shotgun (WGS) entry which is preliminary data.</text>
</comment>
<accession>A0A7Y8JQ13</accession>
<sequence>MKTAYIIETGIKPWDQIVQIGDAQFSTLTLIDHDFRCVWDSWCNVAECLVEEWPIKREWRSTGWVDFCSKTEEYLLKKELAGQIKNGDLFGKNDSTNIYTIIKNIPNCPRDIINSALEGSSETILIMQKSVPLIEQLWADMTIFEKKVTTKNIKTFLEIHPQTVLCRFFDSETHAAAQFISMIDAQENLASAIKKNEIREITQQDVYRYIHTKS</sequence>
<protein>
    <submittedName>
        <fullName evidence="1">Uncharacterized protein</fullName>
    </submittedName>
</protein>
<proteinExistence type="predicted"/>
<evidence type="ECO:0000313" key="1">
    <source>
        <dbReference type="EMBL" id="NWE14388.1"/>
    </source>
</evidence>
<name>A0A7Y8JQ13_9PSED</name>
<dbReference type="RefSeq" id="WP_177044709.1">
    <property type="nucleotide sequence ID" value="NZ_JACARE010000023.1"/>
</dbReference>
<evidence type="ECO:0000313" key="2">
    <source>
        <dbReference type="Proteomes" id="UP000531950"/>
    </source>
</evidence>
<reference evidence="1 2" key="1">
    <citation type="submission" date="2020-04" db="EMBL/GenBank/DDBJ databases">
        <title>Molecular characterization of pseudomonads from Agaricus bisporus reveal novel blotch 2 pathogens in Western Europe.</title>
        <authorList>
            <person name="Taparia T."/>
            <person name="Krijger M."/>
            <person name="Haynes E."/>
            <person name="Elpinstone J.G."/>
            <person name="Noble R."/>
            <person name="Van Der Wolf J."/>
        </authorList>
    </citation>
    <scope>NUCLEOTIDE SEQUENCE [LARGE SCALE GENOMIC DNA]</scope>
    <source>
        <strain evidence="1 2">IPO3782</strain>
    </source>
</reference>